<name>A0A0A9GW53_ARUDO</name>
<dbReference type="AlphaFoldDB" id="A0A0A9GW53"/>
<evidence type="ECO:0000313" key="1">
    <source>
        <dbReference type="EMBL" id="JAE28757.1"/>
    </source>
</evidence>
<protein>
    <submittedName>
        <fullName evidence="1">Uncharacterized protein</fullName>
    </submittedName>
</protein>
<reference evidence="1" key="1">
    <citation type="submission" date="2014-09" db="EMBL/GenBank/DDBJ databases">
        <authorList>
            <person name="Magalhaes I.L.F."/>
            <person name="Oliveira U."/>
            <person name="Santos F.R."/>
            <person name="Vidigal T.H.D.A."/>
            <person name="Brescovit A.D."/>
            <person name="Santos A.J."/>
        </authorList>
    </citation>
    <scope>NUCLEOTIDE SEQUENCE</scope>
    <source>
        <tissue evidence="1">Shoot tissue taken approximately 20 cm above the soil surface</tissue>
    </source>
</reference>
<proteinExistence type="predicted"/>
<organism evidence="1">
    <name type="scientific">Arundo donax</name>
    <name type="common">Giant reed</name>
    <name type="synonym">Donax arundinaceus</name>
    <dbReference type="NCBI Taxonomy" id="35708"/>
    <lineage>
        <taxon>Eukaryota</taxon>
        <taxon>Viridiplantae</taxon>
        <taxon>Streptophyta</taxon>
        <taxon>Embryophyta</taxon>
        <taxon>Tracheophyta</taxon>
        <taxon>Spermatophyta</taxon>
        <taxon>Magnoliopsida</taxon>
        <taxon>Liliopsida</taxon>
        <taxon>Poales</taxon>
        <taxon>Poaceae</taxon>
        <taxon>PACMAD clade</taxon>
        <taxon>Arundinoideae</taxon>
        <taxon>Arundineae</taxon>
        <taxon>Arundo</taxon>
    </lineage>
</organism>
<sequence>MKYLLKPTAELKCCLEPWITVHFQYLLISLQPCHSMQLICYLEAHLQRCCLLVAQANQSSSSFEF</sequence>
<reference evidence="1" key="2">
    <citation type="journal article" date="2015" name="Data Brief">
        <title>Shoot transcriptome of the giant reed, Arundo donax.</title>
        <authorList>
            <person name="Barrero R.A."/>
            <person name="Guerrero F.D."/>
            <person name="Moolhuijzen P."/>
            <person name="Goolsby J.A."/>
            <person name="Tidwell J."/>
            <person name="Bellgard S.E."/>
            <person name="Bellgard M.I."/>
        </authorList>
    </citation>
    <scope>NUCLEOTIDE SEQUENCE</scope>
    <source>
        <tissue evidence="1">Shoot tissue taken approximately 20 cm above the soil surface</tissue>
    </source>
</reference>
<dbReference type="EMBL" id="GBRH01169139">
    <property type="protein sequence ID" value="JAE28757.1"/>
    <property type="molecule type" value="Transcribed_RNA"/>
</dbReference>
<accession>A0A0A9GW53</accession>